<evidence type="ECO:0000313" key="2">
    <source>
        <dbReference type="EMBL" id="KAF8768220.1"/>
    </source>
</evidence>
<reference evidence="2" key="2">
    <citation type="submission" date="2020-06" db="EMBL/GenBank/DDBJ databases">
        <authorList>
            <person name="Sheffer M."/>
        </authorList>
    </citation>
    <scope>NUCLEOTIDE SEQUENCE</scope>
</reference>
<feature type="transmembrane region" description="Helical" evidence="1">
    <location>
        <begin position="154"/>
        <end position="174"/>
    </location>
</feature>
<reference evidence="2" key="1">
    <citation type="journal article" date="2020" name="bioRxiv">
        <title>Chromosome-level reference genome of the European wasp spider Argiope bruennichi: a resource for studies on range expansion and evolutionary adaptation.</title>
        <authorList>
            <person name="Sheffer M.M."/>
            <person name="Hoppe A."/>
            <person name="Krehenwinkel H."/>
            <person name="Uhl G."/>
            <person name="Kuss A.W."/>
            <person name="Jensen L."/>
            <person name="Jensen C."/>
            <person name="Gillespie R.G."/>
            <person name="Hoff K.J."/>
            <person name="Prost S."/>
        </authorList>
    </citation>
    <scope>NUCLEOTIDE SEQUENCE</scope>
</reference>
<feature type="transmembrane region" description="Helical" evidence="1">
    <location>
        <begin position="106"/>
        <end position="134"/>
    </location>
</feature>
<proteinExistence type="predicted"/>
<dbReference type="EMBL" id="JABXBU010002230">
    <property type="protein sequence ID" value="KAF8768220.1"/>
    <property type="molecule type" value="Genomic_DNA"/>
</dbReference>
<name>A0A8T0EA65_ARGBR</name>
<feature type="transmembrane region" description="Helical" evidence="1">
    <location>
        <begin position="6"/>
        <end position="23"/>
    </location>
</feature>
<evidence type="ECO:0000256" key="1">
    <source>
        <dbReference type="SAM" id="Phobius"/>
    </source>
</evidence>
<organism evidence="2 3">
    <name type="scientific">Argiope bruennichi</name>
    <name type="common">Wasp spider</name>
    <name type="synonym">Aranea bruennichi</name>
    <dbReference type="NCBI Taxonomy" id="94029"/>
    <lineage>
        <taxon>Eukaryota</taxon>
        <taxon>Metazoa</taxon>
        <taxon>Ecdysozoa</taxon>
        <taxon>Arthropoda</taxon>
        <taxon>Chelicerata</taxon>
        <taxon>Arachnida</taxon>
        <taxon>Araneae</taxon>
        <taxon>Araneomorphae</taxon>
        <taxon>Entelegynae</taxon>
        <taxon>Araneoidea</taxon>
        <taxon>Araneidae</taxon>
        <taxon>Argiope</taxon>
    </lineage>
</organism>
<dbReference type="AlphaFoldDB" id="A0A8T0EA65"/>
<accession>A0A8T0EA65</accession>
<gene>
    <name evidence="2" type="ORF">HNY73_021062</name>
</gene>
<protein>
    <submittedName>
        <fullName evidence="2">Uncharacterized protein</fullName>
    </submittedName>
</protein>
<keyword evidence="1" id="KW-1133">Transmembrane helix</keyword>
<keyword evidence="1" id="KW-0812">Transmembrane</keyword>
<sequence>MLLLKIYLTIGILFLMNLVFIQGRESTNIKDTTRPSVSHSKHIQKRSGGHYYYDYPENSAYYDYPGHPEEYQTYGGNPLKVLSVAGSAGLGLKALKAKSILKLLKIPLGIGLVGAALAAGLAPPAVIGSISLPFQGKRKKRSTDLQKLDPHFLHLHRTIAAIVFAILLFLYNYLMMYSFCTIPELGDTGLTALDINPLKPPERKSIPTVQSVMVFKMCQGLGIPVKLAAPTVENAPEVHSAMIFKMCEGLGIRAKLA</sequence>
<keyword evidence="3" id="KW-1185">Reference proteome</keyword>
<comment type="caution">
    <text evidence="2">The sequence shown here is derived from an EMBL/GenBank/DDBJ whole genome shotgun (WGS) entry which is preliminary data.</text>
</comment>
<evidence type="ECO:0000313" key="3">
    <source>
        <dbReference type="Proteomes" id="UP000807504"/>
    </source>
</evidence>
<keyword evidence="1" id="KW-0472">Membrane</keyword>
<dbReference type="Proteomes" id="UP000807504">
    <property type="component" value="Unassembled WGS sequence"/>
</dbReference>